<dbReference type="InterPro" id="IPR050300">
    <property type="entry name" value="GDXG_lipolytic_enzyme"/>
</dbReference>
<dbReference type="GO" id="GO:0016787">
    <property type="term" value="F:hydrolase activity"/>
    <property type="evidence" value="ECO:0007669"/>
    <property type="project" value="UniProtKB-KW"/>
</dbReference>
<accession>A0ABR1F391</accession>
<dbReference type="PANTHER" id="PTHR48081:SF8">
    <property type="entry name" value="ALPHA_BETA HYDROLASE FOLD-3 DOMAIN-CONTAINING PROTEIN-RELATED"/>
    <property type="match status" value="1"/>
</dbReference>
<proteinExistence type="predicted"/>
<organism evidence="4 5">
    <name type="scientific">Myxozyma melibiosi</name>
    <dbReference type="NCBI Taxonomy" id="54550"/>
    <lineage>
        <taxon>Eukaryota</taxon>
        <taxon>Fungi</taxon>
        <taxon>Dikarya</taxon>
        <taxon>Ascomycota</taxon>
        <taxon>Saccharomycotina</taxon>
        <taxon>Lipomycetes</taxon>
        <taxon>Lipomycetales</taxon>
        <taxon>Lipomycetaceae</taxon>
        <taxon>Myxozyma</taxon>
    </lineage>
</organism>
<dbReference type="EMBL" id="JBBJBU010000008">
    <property type="protein sequence ID" value="KAK7204304.1"/>
    <property type="molecule type" value="Genomic_DNA"/>
</dbReference>
<dbReference type="Proteomes" id="UP001498771">
    <property type="component" value="Unassembled WGS sequence"/>
</dbReference>
<evidence type="ECO:0000256" key="2">
    <source>
        <dbReference type="SAM" id="MobiDB-lite"/>
    </source>
</evidence>
<gene>
    <name evidence="4" type="ORF">BZA70DRAFT_280458</name>
</gene>
<feature type="domain" description="Alpha/beta hydrolase fold-3" evidence="3">
    <location>
        <begin position="199"/>
        <end position="420"/>
    </location>
</feature>
<evidence type="ECO:0000259" key="3">
    <source>
        <dbReference type="Pfam" id="PF07859"/>
    </source>
</evidence>
<evidence type="ECO:0000256" key="1">
    <source>
        <dbReference type="ARBA" id="ARBA00022801"/>
    </source>
</evidence>
<dbReference type="Pfam" id="PF07859">
    <property type="entry name" value="Abhydrolase_3"/>
    <property type="match status" value="1"/>
</dbReference>
<feature type="region of interest" description="Disordered" evidence="2">
    <location>
        <begin position="1"/>
        <end position="54"/>
    </location>
</feature>
<reference evidence="4 5" key="1">
    <citation type="submission" date="2024-03" db="EMBL/GenBank/DDBJ databases">
        <title>Genome-scale model development and genomic sequencing of the oleaginous clade Lipomyces.</title>
        <authorList>
            <consortium name="Lawrence Berkeley National Laboratory"/>
            <person name="Czajka J.J."/>
            <person name="Han Y."/>
            <person name="Kim J."/>
            <person name="Mondo S.J."/>
            <person name="Hofstad B.A."/>
            <person name="Robles A."/>
            <person name="Haridas S."/>
            <person name="Riley R."/>
            <person name="LaButti K."/>
            <person name="Pangilinan J."/>
            <person name="Andreopoulos W."/>
            <person name="Lipzen A."/>
            <person name="Yan J."/>
            <person name="Wang M."/>
            <person name="Ng V."/>
            <person name="Grigoriev I.V."/>
            <person name="Spatafora J.W."/>
            <person name="Magnuson J.K."/>
            <person name="Baker S.E."/>
            <person name="Pomraning K.R."/>
        </authorList>
    </citation>
    <scope>NUCLEOTIDE SEQUENCE [LARGE SCALE GENOMIC DNA]</scope>
    <source>
        <strain evidence="4 5">Phaff 52-87</strain>
    </source>
</reference>
<evidence type="ECO:0000313" key="4">
    <source>
        <dbReference type="EMBL" id="KAK7204304.1"/>
    </source>
</evidence>
<evidence type="ECO:0000313" key="5">
    <source>
        <dbReference type="Proteomes" id="UP001498771"/>
    </source>
</evidence>
<dbReference type="RefSeq" id="XP_064767337.1">
    <property type="nucleotide sequence ID" value="XM_064912960.1"/>
</dbReference>
<dbReference type="InterPro" id="IPR013094">
    <property type="entry name" value="AB_hydrolase_3"/>
</dbReference>
<dbReference type="SUPFAM" id="SSF53474">
    <property type="entry name" value="alpha/beta-Hydrolases"/>
    <property type="match status" value="1"/>
</dbReference>
<protein>
    <submittedName>
        <fullName evidence="4">Alpha/Beta hydrolase protein</fullName>
    </submittedName>
</protein>
<dbReference type="PANTHER" id="PTHR48081">
    <property type="entry name" value="AB HYDROLASE SUPERFAMILY PROTEIN C4A8.06C"/>
    <property type="match status" value="1"/>
</dbReference>
<dbReference type="Gene3D" id="3.40.50.1820">
    <property type="entry name" value="alpha/beta hydrolase"/>
    <property type="match status" value="1"/>
</dbReference>
<comment type="caution">
    <text evidence="4">The sequence shown here is derived from an EMBL/GenBank/DDBJ whole genome shotgun (WGS) entry which is preliminary data.</text>
</comment>
<feature type="compositionally biased region" description="Low complexity" evidence="2">
    <location>
        <begin position="14"/>
        <end position="37"/>
    </location>
</feature>
<dbReference type="InterPro" id="IPR029058">
    <property type="entry name" value="AB_hydrolase_fold"/>
</dbReference>
<sequence length="513" mass="56108">MSSAVEQPAAAESSAQTPAETQTPTHTPTPASSTSATVEKQDIVPPTAPAPKLSLSDKLSTAKLGAYLAYEAAMHAAYLRNAKHGWDLRTHLFVSAVRQFMNPVGKTVEQIQELSQRGLPLNNDKIEIIDCCIPAPTGSDAEFVLGTVAQACSKLAAEAGVNEPTIDAPSLADVRAEWVIHGRENKEDKFTCAKDDIVVIYAHGGAHYMGSASAHRFMTSMFAEFANARVLSVDYRLAPQSPMPASITDFFVAYMYVLETLKVPCTQICFAGDSSGGAVNLATLATILYGQMAEKRVPVPAGIVAISPFVDMTRCLPSESSKEIEKFDYIPGSNFYPQIKKSAVWPAENGRYWPYAENNAITHPFASPINTPSWAGACPILIVVSEERLRDAAILFAKFYKEAGNPTYLYYHEKLPHVFHFLGKDNPSVFKSMTEIGSFIRDVSASHSEAKEEAPLESKFVMVGLKGDECALPERRVSGLTRAEVAEKMEKRVGELDNLLKYVVRELYPKEKK</sequence>
<dbReference type="GeneID" id="90038472"/>
<keyword evidence="5" id="KW-1185">Reference proteome</keyword>
<name>A0ABR1F391_9ASCO</name>
<keyword evidence="1 4" id="KW-0378">Hydrolase</keyword>